<accession>A0A1S1N0S4</accession>
<sequence length="280" mass="31878">MLELQSSPIAEYIIHYLSRFSIDAPVGTLSFVQALQAQHIAMYSFSSINAMQGTYLSLEPEALFERLIALRQGGYCFEHNRVMFLALEALGYSVRPALARVMLSGKSDNPRTHRVTLLSYNDHTYVVDVGFGVKVPIMPIAIDHDHVTNEGPNQYRVECTDSHVKVSLLEPESLTLYEIDLAKVFEEDCEVGHFYSHQHPEAAFVNNLVVSRVDDGKRYLIRNTTFLCLDEREQTQSELEIRSVSQLQQLLQRHFNIVVTKECSNKVFAKVQVRQLAREG</sequence>
<protein>
    <recommendedName>
        <fullName evidence="4">Arylamine N-acetyltransferase</fullName>
    </recommendedName>
</protein>
<reference evidence="2 3" key="1">
    <citation type="submission" date="2016-09" db="EMBL/GenBank/DDBJ databases">
        <title>Pseudoalteromonas amylolytica sp. nov., isolated from the surface seawater.</title>
        <authorList>
            <person name="Wu Y.-H."/>
            <person name="Cheng H."/>
            <person name="Jin X.-B."/>
            <person name="Wang C.-S."/>
            <person name="Xu X.-W."/>
        </authorList>
    </citation>
    <scope>NUCLEOTIDE SEQUENCE [LARGE SCALE GENOMIC DNA]</scope>
    <source>
        <strain evidence="2 3">JW1</strain>
    </source>
</reference>
<dbReference type="EMBL" id="MKJU01000003">
    <property type="protein sequence ID" value="OHU93245.1"/>
    <property type="molecule type" value="Genomic_DNA"/>
</dbReference>
<comment type="caution">
    <text evidence="2">The sequence shown here is derived from an EMBL/GenBank/DDBJ whole genome shotgun (WGS) entry which is preliminary data.</text>
</comment>
<dbReference type="InterPro" id="IPR038765">
    <property type="entry name" value="Papain-like_cys_pep_sf"/>
</dbReference>
<dbReference type="InterPro" id="IPR053710">
    <property type="entry name" value="Arylamine_NAT_domain_sf"/>
</dbReference>
<dbReference type="STRING" id="1859457.BET10_02025"/>
<keyword evidence="3" id="KW-1185">Reference proteome</keyword>
<evidence type="ECO:0000313" key="3">
    <source>
        <dbReference type="Proteomes" id="UP000179786"/>
    </source>
</evidence>
<proteinExistence type="inferred from homology"/>
<dbReference type="GO" id="GO:0016407">
    <property type="term" value="F:acetyltransferase activity"/>
    <property type="evidence" value="ECO:0007669"/>
    <property type="project" value="InterPro"/>
</dbReference>
<name>A0A1S1N0S4_9GAMM</name>
<dbReference type="Gene3D" id="3.30.2140.20">
    <property type="match status" value="1"/>
</dbReference>
<dbReference type="PANTHER" id="PTHR11786:SF0">
    <property type="entry name" value="ARYLAMINE N-ACETYLTRANSFERASE 4-RELATED"/>
    <property type="match status" value="1"/>
</dbReference>
<evidence type="ECO:0000256" key="1">
    <source>
        <dbReference type="ARBA" id="ARBA00006547"/>
    </source>
</evidence>
<dbReference type="RefSeq" id="WP_070982812.1">
    <property type="nucleotide sequence ID" value="NZ_MKJU01000003.1"/>
</dbReference>
<evidence type="ECO:0000313" key="2">
    <source>
        <dbReference type="EMBL" id="OHU93245.1"/>
    </source>
</evidence>
<dbReference type="SUPFAM" id="SSF54001">
    <property type="entry name" value="Cysteine proteinases"/>
    <property type="match status" value="1"/>
</dbReference>
<dbReference type="InterPro" id="IPR001447">
    <property type="entry name" value="Arylamine_N-AcTrfase"/>
</dbReference>
<comment type="similarity">
    <text evidence="1">Belongs to the arylamine N-acetyltransferase family.</text>
</comment>
<dbReference type="Pfam" id="PF00797">
    <property type="entry name" value="Acetyltransf_2"/>
    <property type="match status" value="1"/>
</dbReference>
<dbReference type="PANTHER" id="PTHR11786">
    <property type="entry name" value="N-HYDROXYARYLAMINE O-ACETYLTRANSFERASE"/>
    <property type="match status" value="1"/>
</dbReference>
<organism evidence="2 3">
    <name type="scientific">Pseudoalteromonas amylolytica</name>
    <dbReference type="NCBI Taxonomy" id="1859457"/>
    <lineage>
        <taxon>Bacteria</taxon>
        <taxon>Pseudomonadati</taxon>
        <taxon>Pseudomonadota</taxon>
        <taxon>Gammaproteobacteria</taxon>
        <taxon>Alteromonadales</taxon>
        <taxon>Pseudoalteromonadaceae</taxon>
        <taxon>Pseudoalteromonas</taxon>
    </lineage>
</organism>
<gene>
    <name evidence="2" type="ORF">BET10_02025</name>
</gene>
<dbReference type="Proteomes" id="UP000179786">
    <property type="component" value="Unassembled WGS sequence"/>
</dbReference>
<dbReference type="OrthoDB" id="7181050at2"/>
<dbReference type="AlphaFoldDB" id="A0A1S1N0S4"/>
<evidence type="ECO:0008006" key="4">
    <source>
        <dbReference type="Google" id="ProtNLM"/>
    </source>
</evidence>